<dbReference type="AlphaFoldDB" id="A0A5B7DU12"/>
<evidence type="ECO:0000256" key="1">
    <source>
        <dbReference type="SAM" id="MobiDB-lite"/>
    </source>
</evidence>
<proteinExistence type="predicted"/>
<protein>
    <submittedName>
        <fullName evidence="2">Uncharacterized protein</fullName>
    </submittedName>
</protein>
<gene>
    <name evidence="2" type="ORF">E2C01_017517</name>
</gene>
<accession>A0A5B7DU12</accession>
<evidence type="ECO:0000313" key="2">
    <source>
        <dbReference type="EMBL" id="MPC24436.1"/>
    </source>
</evidence>
<name>A0A5B7DU12_PORTR</name>
<feature type="compositionally biased region" description="Acidic residues" evidence="1">
    <location>
        <begin position="44"/>
        <end position="54"/>
    </location>
</feature>
<comment type="caution">
    <text evidence="2">The sequence shown here is derived from an EMBL/GenBank/DDBJ whole genome shotgun (WGS) entry which is preliminary data.</text>
</comment>
<keyword evidence="3" id="KW-1185">Reference proteome</keyword>
<feature type="compositionally biased region" description="Basic and acidic residues" evidence="1">
    <location>
        <begin position="22"/>
        <end position="43"/>
    </location>
</feature>
<sequence>MADDSNEGIDDRGETVEDEDGRSELLKDEEKVDERKEVLKVDEDREEDKDEDEGVAGSQWMLPVAP</sequence>
<evidence type="ECO:0000313" key="3">
    <source>
        <dbReference type="Proteomes" id="UP000324222"/>
    </source>
</evidence>
<organism evidence="2 3">
    <name type="scientific">Portunus trituberculatus</name>
    <name type="common">Swimming crab</name>
    <name type="synonym">Neptunus trituberculatus</name>
    <dbReference type="NCBI Taxonomy" id="210409"/>
    <lineage>
        <taxon>Eukaryota</taxon>
        <taxon>Metazoa</taxon>
        <taxon>Ecdysozoa</taxon>
        <taxon>Arthropoda</taxon>
        <taxon>Crustacea</taxon>
        <taxon>Multicrustacea</taxon>
        <taxon>Malacostraca</taxon>
        <taxon>Eumalacostraca</taxon>
        <taxon>Eucarida</taxon>
        <taxon>Decapoda</taxon>
        <taxon>Pleocyemata</taxon>
        <taxon>Brachyura</taxon>
        <taxon>Eubrachyura</taxon>
        <taxon>Portunoidea</taxon>
        <taxon>Portunidae</taxon>
        <taxon>Portuninae</taxon>
        <taxon>Portunus</taxon>
    </lineage>
</organism>
<dbReference type="Proteomes" id="UP000324222">
    <property type="component" value="Unassembled WGS sequence"/>
</dbReference>
<feature type="region of interest" description="Disordered" evidence="1">
    <location>
        <begin position="1"/>
        <end position="66"/>
    </location>
</feature>
<dbReference type="EMBL" id="VSRR010001330">
    <property type="protein sequence ID" value="MPC24436.1"/>
    <property type="molecule type" value="Genomic_DNA"/>
</dbReference>
<reference evidence="2 3" key="1">
    <citation type="submission" date="2019-05" db="EMBL/GenBank/DDBJ databases">
        <title>Another draft genome of Portunus trituberculatus and its Hox gene families provides insights of decapod evolution.</title>
        <authorList>
            <person name="Jeong J.-H."/>
            <person name="Song I."/>
            <person name="Kim S."/>
            <person name="Choi T."/>
            <person name="Kim D."/>
            <person name="Ryu S."/>
            <person name="Kim W."/>
        </authorList>
    </citation>
    <scope>NUCLEOTIDE SEQUENCE [LARGE SCALE GENOMIC DNA]</scope>
    <source>
        <tissue evidence="2">Muscle</tissue>
    </source>
</reference>